<reference evidence="1 2" key="1">
    <citation type="submission" date="2014-12" db="EMBL/GenBank/DDBJ databases">
        <title>Partial genome sequence of Streptococcus constellatus KCOM 1650 (= ChDC B144).</title>
        <authorList>
            <person name="Kook J.-K."/>
            <person name="Park S.-N."/>
            <person name="Lim Y.K."/>
            <person name="Jo E."/>
        </authorList>
    </citation>
    <scope>NUCLEOTIDE SEQUENCE [LARGE SCALE GENOMIC DNA]</scope>
    <source>
        <strain evidence="1 2">KCOM 1650</strain>
    </source>
</reference>
<comment type="caution">
    <text evidence="1">The sequence shown here is derived from an EMBL/GenBank/DDBJ whole genome shotgun (WGS) entry which is preliminary data.</text>
</comment>
<dbReference type="AlphaFoldDB" id="A0A0C1HJF7"/>
<accession>A0A0C1HJF7</accession>
<dbReference type="RefSeq" id="WP_003071509.1">
    <property type="nucleotide sequence ID" value="NZ_CAJPUH010000075.1"/>
</dbReference>
<protein>
    <submittedName>
        <fullName evidence="1">Membrane protein</fullName>
    </submittedName>
</protein>
<sequence length="152" mass="17508">MKKTLFRDALGGTVIGLLLSTIYSYFFAPVYHPLNPYSAVGLWMEQHHIHEALVVLYCAVIWSFIGLLFSLGKELFKKDWSILKATICHYGLMILGFIPLALLAGWFPSKPIFILQLILEFTIVYLILWAILFYLTKKKIEQINNGLKKQNQ</sequence>
<dbReference type="InterPro" id="IPR021560">
    <property type="entry name" value="DUF3021"/>
</dbReference>
<evidence type="ECO:0000313" key="1">
    <source>
        <dbReference type="EMBL" id="KIC77419.1"/>
    </source>
</evidence>
<dbReference type="STRING" id="862969.SCI_1851"/>
<dbReference type="Proteomes" id="UP000031339">
    <property type="component" value="Unassembled WGS sequence"/>
</dbReference>
<organism evidence="1 2">
    <name type="scientific">Streptococcus constellatus</name>
    <dbReference type="NCBI Taxonomy" id="76860"/>
    <lineage>
        <taxon>Bacteria</taxon>
        <taxon>Bacillati</taxon>
        <taxon>Bacillota</taxon>
        <taxon>Bacilli</taxon>
        <taxon>Lactobacillales</taxon>
        <taxon>Streptococcaceae</taxon>
        <taxon>Streptococcus</taxon>
        <taxon>Streptococcus anginosus group</taxon>
    </lineage>
</organism>
<gene>
    <name evidence="1" type="ORF">RN79_09135</name>
</gene>
<name>A0A0C1HJF7_STRCV</name>
<dbReference type="eggNOG" id="ENOG5032WBZ">
    <property type="taxonomic scope" value="Bacteria"/>
</dbReference>
<proteinExistence type="predicted"/>
<evidence type="ECO:0000313" key="2">
    <source>
        <dbReference type="Proteomes" id="UP000031339"/>
    </source>
</evidence>
<dbReference type="EMBL" id="JWIY01000004">
    <property type="protein sequence ID" value="KIC77419.1"/>
    <property type="molecule type" value="Genomic_DNA"/>
</dbReference>
<dbReference type="GeneID" id="93847905"/>
<dbReference type="Pfam" id="PF11457">
    <property type="entry name" value="DUF3021"/>
    <property type="match status" value="1"/>
</dbReference>
<dbReference type="OrthoDB" id="1698302at2"/>